<accession>A0A388T618</accession>
<evidence type="ECO:0000313" key="2">
    <source>
        <dbReference type="EMBL" id="GBQ03641.1"/>
    </source>
</evidence>
<comment type="caution">
    <text evidence="2">The sequence shown here is derived from an EMBL/GenBank/DDBJ whole genome shotgun (WGS) entry which is preliminary data.</text>
</comment>
<name>A0A388T618_9ACTN</name>
<evidence type="ECO:0008006" key="4">
    <source>
        <dbReference type="Google" id="ProtNLM"/>
    </source>
</evidence>
<organism evidence="2 3">
    <name type="scientific">Streptomyces spongiicola</name>
    <dbReference type="NCBI Taxonomy" id="1690221"/>
    <lineage>
        <taxon>Bacteria</taxon>
        <taxon>Bacillati</taxon>
        <taxon>Actinomycetota</taxon>
        <taxon>Actinomycetes</taxon>
        <taxon>Kitasatosporales</taxon>
        <taxon>Streptomycetaceae</taxon>
        <taxon>Streptomyces</taxon>
    </lineage>
</organism>
<evidence type="ECO:0000313" key="3">
    <source>
        <dbReference type="Proteomes" id="UP000265354"/>
    </source>
</evidence>
<dbReference type="RefSeq" id="WP_147317728.1">
    <property type="nucleotide sequence ID" value="NZ_BGZL01000020.1"/>
</dbReference>
<dbReference type="AlphaFoldDB" id="A0A388T618"/>
<proteinExistence type="predicted"/>
<feature type="chain" id="PRO_5017315975" description="Secreted protein" evidence="1">
    <location>
        <begin position="27"/>
        <end position="137"/>
    </location>
</feature>
<keyword evidence="1" id="KW-0732">Signal</keyword>
<feature type="signal peptide" evidence="1">
    <location>
        <begin position="1"/>
        <end position="26"/>
    </location>
</feature>
<dbReference type="Proteomes" id="UP000265354">
    <property type="component" value="Unassembled WGS sequence"/>
</dbReference>
<dbReference type="EMBL" id="BGZL01000020">
    <property type="protein sequence ID" value="GBQ03641.1"/>
    <property type="molecule type" value="Genomic_DNA"/>
</dbReference>
<reference evidence="2 3" key="1">
    <citation type="submission" date="2018-07" db="EMBL/GenBank/DDBJ databases">
        <title>Whole Genome Shotgun Sequence of Streptomyces spongiicola strain 531S.</title>
        <authorList>
            <person name="Dohra H."/>
            <person name="Kodani S."/>
        </authorList>
    </citation>
    <scope>NUCLEOTIDE SEQUENCE [LARGE SCALE GENOMIC DNA]</scope>
    <source>
        <strain evidence="2 3">531S</strain>
    </source>
</reference>
<protein>
    <recommendedName>
        <fullName evidence="4">Secreted protein</fullName>
    </recommendedName>
</protein>
<evidence type="ECO:0000256" key="1">
    <source>
        <dbReference type="SAM" id="SignalP"/>
    </source>
</evidence>
<gene>
    <name evidence="2" type="ORF">SSP531S_51160</name>
</gene>
<sequence length="137" mass="15250">MKKSRIGSVAGLVSASVLAFAPNAYADWESTIASAGAGFESRRWAEESYTEVQFRGCTIQNSINKSADVQVWRDISLQPDDKYGRKTYTACFKSSTTYSKASWDNLPKGSYYFKIERVGDGGLMWVNKVYVDNTLAD</sequence>